<sequence>MVRPFPCHHVTSHLSSIPLAIGLFVSLFALVALCAKRPKSPKSRYENDLYEPPKSPLATPKRILTSITSSIKPNSKKISKNGSEEGDQRGDGSGEGGLWQKNILMGEKCQPLEFSGVIYYDNYGNKISEIPRSPRASAGNALQGSFSFPVSSHRSGRLEFLSNVYCECPRQMEGFHNYPTSYLNRSRTSNYIIALKLYYKVISK</sequence>
<feature type="region of interest" description="Disordered" evidence="1">
    <location>
        <begin position="40"/>
        <end position="96"/>
    </location>
</feature>
<protein>
    <submittedName>
        <fullName evidence="3">Uncharacterized protein</fullName>
    </submittedName>
</protein>
<dbReference type="PANTHER" id="PTHR33237">
    <property type="entry name" value="F2P16.13 PROTEIN-RELATED"/>
    <property type="match status" value="1"/>
</dbReference>
<comment type="caution">
    <text evidence="3">The sequence shown here is derived from an EMBL/GenBank/DDBJ whole genome shotgun (WGS) entry which is preliminary data.</text>
</comment>
<gene>
    <name evidence="3" type="ORF">Cgig2_025141</name>
</gene>
<organism evidence="3 4">
    <name type="scientific">Carnegiea gigantea</name>
    <dbReference type="NCBI Taxonomy" id="171969"/>
    <lineage>
        <taxon>Eukaryota</taxon>
        <taxon>Viridiplantae</taxon>
        <taxon>Streptophyta</taxon>
        <taxon>Embryophyta</taxon>
        <taxon>Tracheophyta</taxon>
        <taxon>Spermatophyta</taxon>
        <taxon>Magnoliopsida</taxon>
        <taxon>eudicotyledons</taxon>
        <taxon>Gunneridae</taxon>
        <taxon>Pentapetalae</taxon>
        <taxon>Caryophyllales</taxon>
        <taxon>Cactineae</taxon>
        <taxon>Cactaceae</taxon>
        <taxon>Cactoideae</taxon>
        <taxon>Echinocereeae</taxon>
        <taxon>Carnegiea</taxon>
    </lineage>
</organism>
<keyword evidence="4" id="KW-1185">Reference proteome</keyword>
<dbReference type="PANTHER" id="PTHR33237:SF50">
    <property type="entry name" value="TRANSMEMBRANE PROTEIN"/>
    <property type="match status" value="1"/>
</dbReference>
<proteinExistence type="predicted"/>
<evidence type="ECO:0000256" key="2">
    <source>
        <dbReference type="SAM" id="Phobius"/>
    </source>
</evidence>
<keyword evidence="2" id="KW-0812">Transmembrane</keyword>
<dbReference type="Proteomes" id="UP001153076">
    <property type="component" value="Unassembled WGS sequence"/>
</dbReference>
<dbReference type="EMBL" id="JAKOGI010000031">
    <property type="protein sequence ID" value="KAJ8448217.1"/>
    <property type="molecule type" value="Genomic_DNA"/>
</dbReference>
<name>A0A9Q1KT88_9CARY</name>
<keyword evidence="2" id="KW-1133">Transmembrane helix</keyword>
<keyword evidence="2" id="KW-0472">Membrane</keyword>
<accession>A0A9Q1KT88</accession>
<feature type="transmembrane region" description="Helical" evidence="2">
    <location>
        <begin position="12"/>
        <end position="35"/>
    </location>
</feature>
<dbReference type="AlphaFoldDB" id="A0A9Q1KT88"/>
<reference evidence="3" key="1">
    <citation type="submission" date="2022-04" db="EMBL/GenBank/DDBJ databases">
        <title>Carnegiea gigantea Genome sequencing and assembly v2.</title>
        <authorList>
            <person name="Copetti D."/>
            <person name="Sanderson M.J."/>
            <person name="Burquez A."/>
            <person name="Wojciechowski M.F."/>
        </authorList>
    </citation>
    <scope>NUCLEOTIDE SEQUENCE</scope>
    <source>
        <strain evidence="3">SGP5-SGP5p</strain>
        <tissue evidence="3">Aerial part</tissue>
    </source>
</reference>
<evidence type="ECO:0000256" key="1">
    <source>
        <dbReference type="SAM" id="MobiDB-lite"/>
    </source>
</evidence>
<dbReference type="OrthoDB" id="755532at2759"/>
<evidence type="ECO:0000313" key="4">
    <source>
        <dbReference type="Proteomes" id="UP001153076"/>
    </source>
</evidence>
<feature type="compositionally biased region" description="Basic and acidic residues" evidence="1">
    <location>
        <begin position="82"/>
        <end position="92"/>
    </location>
</feature>
<evidence type="ECO:0000313" key="3">
    <source>
        <dbReference type="EMBL" id="KAJ8448217.1"/>
    </source>
</evidence>